<proteinExistence type="predicted"/>
<dbReference type="Pfam" id="PF21205">
    <property type="entry name" value="Rep3_C"/>
    <property type="match status" value="1"/>
</dbReference>
<organism evidence="1 2">
    <name type="scientific">Peribacillus loiseleuriae</name>
    <dbReference type="NCBI Taxonomy" id="1679170"/>
    <lineage>
        <taxon>Bacteria</taxon>
        <taxon>Bacillati</taxon>
        <taxon>Bacillota</taxon>
        <taxon>Bacilli</taxon>
        <taxon>Bacillales</taxon>
        <taxon>Bacillaceae</taxon>
        <taxon>Peribacillus</taxon>
    </lineage>
</organism>
<comment type="caution">
    <text evidence="1">The sequence shown here is derived from an EMBL/GenBank/DDBJ whole genome shotgun (WGS) entry which is preliminary data.</text>
</comment>
<dbReference type="SUPFAM" id="SSF46785">
    <property type="entry name" value="Winged helix' DNA-binding domain"/>
    <property type="match status" value="1"/>
</dbReference>
<dbReference type="PATRIC" id="fig|1679170.3.peg.2149"/>
<evidence type="ECO:0000313" key="1">
    <source>
        <dbReference type="EMBL" id="KMY49776.1"/>
    </source>
</evidence>
<keyword evidence="2" id="KW-1185">Reference proteome</keyword>
<evidence type="ECO:0000313" key="2">
    <source>
        <dbReference type="Proteomes" id="UP000037146"/>
    </source>
</evidence>
<accession>A0A0K9GT28</accession>
<sequence length="290" mass="34653">MNVLRLTSDYSWRIYELLKEDEWKSRKVTFGNTHWKSYRILKVEELRRILNIPDNKLTTMSNFPARVMDIAKKELNDKTDLYIDYDVHKKAGRRIDSFIFYINQNDKNKNYNIDSVANDIQSIFYQLIRNGIRREKAMSIINEYHIEYLEANLRYVLNLGTVDNLAGYLVKAISEGFADYNGPIKKEESEPLHDLFLKNVDQRLKQVTDKDNHYLNETVNSFIQKLQFNPEYDIKQLKLEREQALYNVFEMIDKERRKKDHPPLLEDGITHPTAKELFKSWQLDKEITIY</sequence>
<dbReference type="AlphaFoldDB" id="A0A0K9GT28"/>
<dbReference type="InterPro" id="IPR036390">
    <property type="entry name" value="WH_DNA-bd_sf"/>
</dbReference>
<dbReference type="EMBL" id="LFZW01000001">
    <property type="protein sequence ID" value="KMY49776.1"/>
    <property type="molecule type" value="Genomic_DNA"/>
</dbReference>
<gene>
    <name evidence="1" type="ORF">AC625_09685</name>
</gene>
<dbReference type="Gene3D" id="1.10.10.10">
    <property type="entry name" value="Winged helix-like DNA-binding domain superfamily/Winged helix DNA-binding domain"/>
    <property type="match status" value="1"/>
</dbReference>
<dbReference type="InterPro" id="IPR036388">
    <property type="entry name" value="WH-like_DNA-bd_sf"/>
</dbReference>
<dbReference type="Proteomes" id="UP000037146">
    <property type="component" value="Unassembled WGS sequence"/>
</dbReference>
<name>A0A0K9GT28_9BACI</name>
<protein>
    <submittedName>
        <fullName evidence="1">Uncharacterized protein</fullName>
    </submittedName>
</protein>
<reference evidence="2" key="1">
    <citation type="submission" date="2015-07" db="EMBL/GenBank/DDBJ databases">
        <title>Genome sequencing project for genomic taxonomy and phylogenomics of Bacillus-like bacteria.</title>
        <authorList>
            <person name="Liu B."/>
            <person name="Wang J."/>
            <person name="Zhu Y."/>
            <person name="Liu G."/>
            <person name="Chen Q."/>
            <person name="Chen Z."/>
            <person name="Lan J."/>
            <person name="Che J."/>
            <person name="Ge C."/>
            <person name="Shi H."/>
            <person name="Pan Z."/>
            <person name="Liu X."/>
        </authorList>
    </citation>
    <scope>NUCLEOTIDE SEQUENCE [LARGE SCALE GENOMIC DNA]</scope>
    <source>
        <strain evidence="2">FJAT-27997</strain>
    </source>
</reference>